<sequence length="98" mass="11248">MNQLPPSSRKLRVFMMHLSLLESNLPTRFLLYILRGLRDEFRGLKAFIYGRGSQITFEELHNYLLTHEFVNGDAPGSSLVSNSDAKYSLVRLQLPSAY</sequence>
<gene>
    <name evidence="1" type="ORF">LIER_25013</name>
</gene>
<comment type="caution">
    <text evidence="1">The sequence shown here is derived from an EMBL/GenBank/DDBJ whole genome shotgun (WGS) entry which is preliminary data.</text>
</comment>
<reference evidence="1 2" key="1">
    <citation type="submission" date="2024-01" db="EMBL/GenBank/DDBJ databases">
        <title>The complete chloroplast genome sequence of Lithospermum erythrorhizon: insights into the phylogenetic relationship among Boraginaceae species and the maternal lineages of purple gromwells.</title>
        <authorList>
            <person name="Okada T."/>
            <person name="Watanabe K."/>
        </authorList>
    </citation>
    <scope>NUCLEOTIDE SEQUENCE [LARGE SCALE GENOMIC DNA]</scope>
</reference>
<organism evidence="1 2">
    <name type="scientific">Lithospermum erythrorhizon</name>
    <name type="common">Purple gromwell</name>
    <name type="synonym">Lithospermum officinale var. erythrorhizon</name>
    <dbReference type="NCBI Taxonomy" id="34254"/>
    <lineage>
        <taxon>Eukaryota</taxon>
        <taxon>Viridiplantae</taxon>
        <taxon>Streptophyta</taxon>
        <taxon>Embryophyta</taxon>
        <taxon>Tracheophyta</taxon>
        <taxon>Spermatophyta</taxon>
        <taxon>Magnoliopsida</taxon>
        <taxon>eudicotyledons</taxon>
        <taxon>Gunneridae</taxon>
        <taxon>Pentapetalae</taxon>
        <taxon>asterids</taxon>
        <taxon>lamiids</taxon>
        <taxon>Boraginales</taxon>
        <taxon>Boraginaceae</taxon>
        <taxon>Boraginoideae</taxon>
        <taxon>Lithospermeae</taxon>
        <taxon>Lithospermum</taxon>
    </lineage>
</organism>
<accession>A0AAV3R382</accession>
<evidence type="ECO:0000313" key="1">
    <source>
        <dbReference type="EMBL" id="GAA0170834.1"/>
    </source>
</evidence>
<dbReference type="Proteomes" id="UP001454036">
    <property type="component" value="Unassembled WGS sequence"/>
</dbReference>
<name>A0AAV3R382_LITER</name>
<protein>
    <submittedName>
        <fullName evidence="1">Uncharacterized protein</fullName>
    </submittedName>
</protein>
<dbReference type="EMBL" id="BAABME010007421">
    <property type="protein sequence ID" value="GAA0170834.1"/>
    <property type="molecule type" value="Genomic_DNA"/>
</dbReference>
<evidence type="ECO:0000313" key="2">
    <source>
        <dbReference type="Proteomes" id="UP001454036"/>
    </source>
</evidence>
<dbReference type="AlphaFoldDB" id="A0AAV3R382"/>
<keyword evidence="2" id="KW-1185">Reference proteome</keyword>
<proteinExistence type="predicted"/>